<dbReference type="Gene3D" id="1.10.1020.10">
    <property type="entry name" value="Adenine-specific Methyltransferase, Domain 2"/>
    <property type="match status" value="1"/>
</dbReference>
<keyword evidence="8" id="KW-1185">Reference proteome</keyword>
<accession>A0ABW1UC08</accession>
<keyword evidence="5" id="KW-0949">S-adenosyl-L-methionine</keyword>
<evidence type="ECO:0000256" key="4">
    <source>
        <dbReference type="ARBA" id="ARBA00022679"/>
    </source>
</evidence>
<dbReference type="EMBL" id="JBHSSO010000070">
    <property type="protein sequence ID" value="MFC6290703.1"/>
    <property type="molecule type" value="Genomic_DNA"/>
</dbReference>
<evidence type="ECO:0000256" key="6">
    <source>
        <dbReference type="ARBA" id="ARBA00047942"/>
    </source>
</evidence>
<name>A0ABW1UC08_9LACO</name>
<organism evidence="7 8">
    <name type="scientific">Levilactobacillus angrenensis</name>
    <dbReference type="NCBI Taxonomy" id="2486020"/>
    <lineage>
        <taxon>Bacteria</taxon>
        <taxon>Bacillati</taxon>
        <taxon>Bacillota</taxon>
        <taxon>Bacilli</taxon>
        <taxon>Lactobacillales</taxon>
        <taxon>Lactobacillaceae</taxon>
        <taxon>Levilactobacillus</taxon>
    </lineage>
</organism>
<dbReference type="SUPFAM" id="SSF53335">
    <property type="entry name" value="S-adenosyl-L-methionine-dependent methyltransferases"/>
    <property type="match status" value="1"/>
</dbReference>
<dbReference type="InterPro" id="IPR012327">
    <property type="entry name" value="MeTrfase_D12"/>
</dbReference>
<dbReference type="EC" id="2.1.1.72" evidence="2"/>
<keyword evidence="4" id="KW-0808">Transferase</keyword>
<evidence type="ECO:0000313" key="8">
    <source>
        <dbReference type="Proteomes" id="UP001596258"/>
    </source>
</evidence>
<dbReference type="PRINTS" id="PR00505">
    <property type="entry name" value="D12N6MTFRASE"/>
</dbReference>
<keyword evidence="3 7" id="KW-0489">Methyltransferase</keyword>
<dbReference type="Gene3D" id="3.40.50.150">
    <property type="entry name" value="Vaccinia Virus protein VP39"/>
    <property type="match status" value="1"/>
</dbReference>
<reference evidence="8" key="1">
    <citation type="journal article" date="2019" name="Int. J. Syst. Evol. Microbiol.">
        <title>The Global Catalogue of Microorganisms (GCM) 10K type strain sequencing project: providing services to taxonomists for standard genome sequencing and annotation.</title>
        <authorList>
            <consortium name="The Broad Institute Genomics Platform"/>
            <consortium name="The Broad Institute Genome Sequencing Center for Infectious Disease"/>
            <person name="Wu L."/>
            <person name="Ma J."/>
        </authorList>
    </citation>
    <scope>NUCLEOTIDE SEQUENCE [LARGE SCALE GENOMIC DNA]</scope>
    <source>
        <strain evidence="8">CCM 8893</strain>
    </source>
</reference>
<comment type="caution">
    <text evidence="7">The sequence shown here is derived from an EMBL/GenBank/DDBJ whole genome shotgun (WGS) entry which is preliminary data.</text>
</comment>
<evidence type="ECO:0000313" key="7">
    <source>
        <dbReference type="EMBL" id="MFC6290703.1"/>
    </source>
</evidence>
<dbReference type="InterPro" id="IPR012263">
    <property type="entry name" value="M_m6A_EcoRV"/>
</dbReference>
<evidence type="ECO:0000256" key="3">
    <source>
        <dbReference type="ARBA" id="ARBA00022603"/>
    </source>
</evidence>
<dbReference type="InterPro" id="IPR023095">
    <property type="entry name" value="Ade_MeTrfase_dom_2"/>
</dbReference>
<dbReference type="PIRSF" id="PIRSF000398">
    <property type="entry name" value="M_m6A_EcoRV"/>
    <property type="match status" value="1"/>
</dbReference>
<dbReference type="PANTHER" id="PTHR30481:SF3">
    <property type="entry name" value="DNA ADENINE METHYLASE"/>
    <property type="match status" value="1"/>
</dbReference>
<dbReference type="GO" id="GO:0032259">
    <property type="term" value="P:methylation"/>
    <property type="evidence" value="ECO:0007669"/>
    <property type="project" value="UniProtKB-KW"/>
</dbReference>
<evidence type="ECO:0000256" key="1">
    <source>
        <dbReference type="ARBA" id="ARBA00006594"/>
    </source>
</evidence>
<evidence type="ECO:0000256" key="2">
    <source>
        <dbReference type="ARBA" id="ARBA00011900"/>
    </source>
</evidence>
<dbReference type="InterPro" id="IPR029063">
    <property type="entry name" value="SAM-dependent_MTases_sf"/>
</dbReference>
<proteinExistence type="inferred from homology"/>
<dbReference type="PANTHER" id="PTHR30481">
    <property type="entry name" value="DNA ADENINE METHYLASE"/>
    <property type="match status" value="1"/>
</dbReference>
<dbReference type="RefSeq" id="WP_125575122.1">
    <property type="nucleotide sequence ID" value="NZ_JBHSSO010000070.1"/>
</dbReference>
<gene>
    <name evidence="7" type="ORF">ACFP1M_11020</name>
</gene>
<sequence length="307" mass="35135">MAILRAKPLEISPLIKWAGGKKRLAAIIQEEAEKKVDFENIDTYVEPFAGGASMFLHLASKYEFKRQVIMDINPALINLYRQVRDNLREVTAGLDKIQVAYNALPENDDFEAKKAYFYEARTQFNKILIDGDGDLIQQAVLFIFLNKTDFNGLYRVNSKGLFNVPFGRRKSINLYDNNNIHQFSKLLQNTEILLGDYRNTGKYIGDRTFFYFDPPYRPLTDSASFTSYAKSTFNDDSQRELATYVMKIANAGTHFALSNSDPHQSDKNDDFFDNLYKDFTICRIQAARMISARARGRGSVSELVITN</sequence>
<comment type="similarity">
    <text evidence="1">Belongs to the N(4)/N(6)-methyltransferase family.</text>
</comment>
<dbReference type="Pfam" id="PF02086">
    <property type="entry name" value="MethyltransfD12"/>
    <property type="match status" value="1"/>
</dbReference>
<dbReference type="NCBIfam" id="TIGR00571">
    <property type="entry name" value="dam"/>
    <property type="match status" value="1"/>
</dbReference>
<comment type="catalytic activity">
    <reaction evidence="6">
        <text>a 2'-deoxyadenosine in DNA + S-adenosyl-L-methionine = an N(6)-methyl-2'-deoxyadenosine in DNA + S-adenosyl-L-homocysteine + H(+)</text>
        <dbReference type="Rhea" id="RHEA:15197"/>
        <dbReference type="Rhea" id="RHEA-COMP:12418"/>
        <dbReference type="Rhea" id="RHEA-COMP:12419"/>
        <dbReference type="ChEBI" id="CHEBI:15378"/>
        <dbReference type="ChEBI" id="CHEBI:57856"/>
        <dbReference type="ChEBI" id="CHEBI:59789"/>
        <dbReference type="ChEBI" id="CHEBI:90615"/>
        <dbReference type="ChEBI" id="CHEBI:90616"/>
        <dbReference type="EC" id="2.1.1.72"/>
    </reaction>
</comment>
<evidence type="ECO:0000256" key="5">
    <source>
        <dbReference type="ARBA" id="ARBA00022691"/>
    </source>
</evidence>
<protein>
    <recommendedName>
        <fullName evidence="2">site-specific DNA-methyltransferase (adenine-specific)</fullName>
        <ecNumber evidence="2">2.1.1.72</ecNumber>
    </recommendedName>
</protein>
<dbReference type="Proteomes" id="UP001596258">
    <property type="component" value="Unassembled WGS sequence"/>
</dbReference>
<dbReference type="GO" id="GO:0008168">
    <property type="term" value="F:methyltransferase activity"/>
    <property type="evidence" value="ECO:0007669"/>
    <property type="project" value="UniProtKB-KW"/>
</dbReference>